<dbReference type="SUPFAM" id="SSF52743">
    <property type="entry name" value="Subtilisin-like"/>
    <property type="match status" value="1"/>
</dbReference>
<protein>
    <recommendedName>
        <fullName evidence="11">Peptidase S8/S53 domain-containing protein</fullName>
    </recommendedName>
</protein>
<comment type="caution">
    <text evidence="12">The sequence shown here is derived from an EMBL/GenBank/DDBJ whole genome shotgun (WGS) entry which is preliminary data.</text>
</comment>
<evidence type="ECO:0000256" key="3">
    <source>
        <dbReference type="ARBA" id="ARBA00011073"/>
    </source>
</evidence>
<evidence type="ECO:0000256" key="4">
    <source>
        <dbReference type="ARBA" id="ARBA00022525"/>
    </source>
</evidence>
<gene>
    <name evidence="12" type="ORF">J2S06_000978</name>
</gene>
<dbReference type="InterPro" id="IPR036852">
    <property type="entry name" value="Peptidase_S8/S53_dom_sf"/>
</dbReference>
<dbReference type="PROSITE" id="PS00136">
    <property type="entry name" value="SUBTILASE_ASP"/>
    <property type="match status" value="1"/>
</dbReference>
<dbReference type="InterPro" id="IPR050131">
    <property type="entry name" value="Peptidase_S8_subtilisin-like"/>
</dbReference>
<evidence type="ECO:0000256" key="2">
    <source>
        <dbReference type="ARBA" id="ARBA00004613"/>
    </source>
</evidence>
<evidence type="ECO:0000259" key="11">
    <source>
        <dbReference type="Pfam" id="PF00082"/>
    </source>
</evidence>
<proteinExistence type="inferred from homology"/>
<dbReference type="PANTHER" id="PTHR43806">
    <property type="entry name" value="PEPTIDASE S8"/>
    <property type="match status" value="1"/>
</dbReference>
<dbReference type="InterPro" id="IPR000209">
    <property type="entry name" value="Peptidase_S8/S53_dom"/>
</dbReference>
<dbReference type="EMBL" id="JAUSTR010000002">
    <property type="protein sequence ID" value="MDQ0161904.1"/>
    <property type="molecule type" value="Genomic_DNA"/>
</dbReference>
<reference evidence="12 13" key="1">
    <citation type="submission" date="2023-07" db="EMBL/GenBank/DDBJ databases">
        <title>Genomic Encyclopedia of Type Strains, Phase IV (KMG-IV): sequencing the most valuable type-strain genomes for metagenomic binning, comparative biology and taxonomic classification.</title>
        <authorList>
            <person name="Goeker M."/>
        </authorList>
    </citation>
    <scope>NUCLEOTIDE SEQUENCE [LARGE SCALE GENOMIC DNA]</scope>
    <source>
        <strain evidence="12 13">DSM 19092</strain>
    </source>
</reference>
<keyword evidence="6" id="KW-0479">Metal-binding</keyword>
<comment type="similarity">
    <text evidence="3 10">Belongs to the peptidase S8 family.</text>
</comment>
<feature type="active site" description="Charge relay system" evidence="10">
    <location>
        <position position="321"/>
    </location>
</feature>
<keyword evidence="7 10" id="KW-0378">Hydrolase</keyword>
<name>A0ABT9VLQ2_9BACI</name>
<comment type="cofactor">
    <cofactor evidence="1">
        <name>Ca(2+)</name>
        <dbReference type="ChEBI" id="CHEBI:29108"/>
    </cofactor>
</comment>
<evidence type="ECO:0000256" key="10">
    <source>
        <dbReference type="PROSITE-ProRule" id="PRU01240"/>
    </source>
</evidence>
<evidence type="ECO:0000256" key="6">
    <source>
        <dbReference type="ARBA" id="ARBA00022723"/>
    </source>
</evidence>
<keyword evidence="5 10" id="KW-0645">Protease</keyword>
<dbReference type="PROSITE" id="PS00137">
    <property type="entry name" value="SUBTILASE_HIS"/>
    <property type="match status" value="1"/>
</dbReference>
<feature type="active site" description="Charge relay system" evidence="10">
    <location>
        <position position="132"/>
    </location>
</feature>
<evidence type="ECO:0000256" key="8">
    <source>
        <dbReference type="ARBA" id="ARBA00022825"/>
    </source>
</evidence>
<dbReference type="PROSITE" id="PS51892">
    <property type="entry name" value="SUBTILASE"/>
    <property type="match status" value="1"/>
</dbReference>
<dbReference type="PRINTS" id="PR00723">
    <property type="entry name" value="SUBTILISIN"/>
</dbReference>
<comment type="subcellular location">
    <subcellularLocation>
        <location evidence="2">Secreted</location>
    </subcellularLocation>
</comment>
<dbReference type="CDD" id="cd07477">
    <property type="entry name" value="Peptidases_S8_Subtilisin_subset"/>
    <property type="match status" value="1"/>
</dbReference>
<dbReference type="RefSeq" id="WP_419151482.1">
    <property type="nucleotide sequence ID" value="NZ_JAUSTR010000002.1"/>
</dbReference>
<dbReference type="InterPro" id="IPR023827">
    <property type="entry name" value="Peptidase_S8_Asp-AS"/>
</dbReference>
<dbReference type="InterPro" id="IPR034202">
    <property type="entry name" value="Subtilisin_Carlsberg-like"/>
</dbReference>
<evidence type="ECO:0000256" key="7">
    <source>
        <dbReference type="ARBA" id="ARBA00022801"/>
    </source>
</evidence>
<keyword evidence="9" id="KW-0106">Calcium</keyword>
<evidence type="ECO:0000313" key="13">
    <source>
        <dbReference type="Proteomes" id="UP001225646"/>
    </source>
</evidence>
<feature type="domain" description="Peptidase S8/S53" evidence="11">
    <location>
        <begin position="123"/>
        <end position="369"/>
    </location>
</feature>
<keyword evidence="13" id="KW-1185">Reference proteome</keyword>
<feature type="active site" description="Charge relay system" evidence="10">
    <location>
        <position position="163"/>
    </location>
</feature>
<accession>A0ABT9VLQ2</accession>
<dbReference type="PANTHER" id="PTHR43806:SF11">
    <property type="entry name" value="CEREVISIN-RELATED"/>
    <property type="match status" value="1"/>
</dbReference>
<dbReference type="Pfam" id="PF00082">
    <property type="entry name" value="Peptidase_S8"/>
    <property type="match status" value="1"/>
</dbReference>
<sequence>MFKVNHILIPIFLAFFVFSFQSNTYSENIQETDVNQYIITFSDMPDKGLLSTLNIDKYFHFDNKYIIVASLSNNDLLSLVMNPKVQSIENDKVFEIKGSVSNEYRWPIVKIKAEIAWADGLNGEGQNIAILDTGISLNHEDINVKGGVSFVDYTSFYGDDNGHGTHIAGIIGAKHNDIGINGLASKSNIYAVKVLDQNGNGYLSDILEGLNWSIENNMDVINLSFGTDQYSPILEWMIDEACKKGITVVASAGNEGTEDGSGDSMTYPGKMEKVISVGAIDENLRRAYFSGTGPSLDFVAPGVNIYSLGLNNDYQYMSGTSMATAYVTGIVALLKQKFSDFNNDDIMDFLGKYSIDLGVKGKDNLYGNGLVQSPYLSYQVEKRFKVIENNVSIYDNSTGALVKIGELSRGQSFSLLSETGNWLKIAFGDKLGYIWKYATVPTLNYNDYSGHSLHFFKGVTDLTVYDNSSGQLTPIGIISKGVEYSYVRDIGNWYEINFLGRKSYVYKPATRRIFTEKDQYFKVLEENTTIYDNSTGKLIKVGSLYKGQIYHRIADVGNWHKIQYGEKYGYVWEDSTEPAEMINTHDNNSQNKWFIATSDLTVYDNSSGNLVPFAKILKNVKYPYVRDVGNWYSVVISGRLGYVYKPATIPFIEVDNACYKPGIEKLPIYQNYNGQLANVGYLLQNESFKMIRDVGNWLEIQFGNERAYVWKAATTSCVINYNFKTPSKNHGSFIALKNLTVYDNSSGKLRPIGQINNGIRYGYVREYGDWYQILLSNRIGYVYKPATKK</sequence>
<keyword evidence="8 10" id="KW-0720">Serine protease</keyword>
<evidence type="ECO:0000256" key="9">
    <source>
        <dbReference type="ARBA" id="ARBA00022837"/>
    </source>
</evidence>
<evidence type="ECO:0000256" key="5">
    <source>
        <dbReference type="ARBA" id="ARBA00022670"/>
    </source>
</evidence>
<dbReference type="Gene3D" id="3.40.50.200">
    <property type="entry name" value="Peptidase S8/S53 domain"/>
    <property type="match status" value="1"/>
</dbReference>
<evidence type="ECO:0000256" key="1">
    <source>
        <dbReference type="ARBA" id="ARBA00001913"/>
    </source>
</evidence>
<dbReference type="Proteomes" id="UP001225646">
    <property type="component" value="Unassembled WGS sequence"/>
</dbReference>
<dbReference type="InterPro" id="IPR015500">
    <property type="entry name" value="Peptidase_S8_subtilisin-rel"/>
</dbReference>
<dbReference type="InterPro" id="IPR022398">
    <property type="entry name" value="Peptidase_S8_His-AS"/>
</dbReference>
<evidence type="ECO:0000313" key="12">
    <source>
        <dbReference type="EMBL" id="MDQ0161904.1"/>
    </source>
</evidence>
<organism evidence="12 13">
    <name type="scientific">Aeribacillus alveayuensis</name>
    <dbReference type="NCBI Taxonomy" id="279215"/>
    <lineage>
        <taxon>Bacteria</taxon>
        <taxon>Bacillati</taxon>
        <taxon>Bacillota</taxon>
        <taxon>Bacilli</taxon>
        <taxon>Bacillales</taxon>
        <taxon>Bacillaceae</taxon>
        <taxon>Aeribacillus</taxon>
    </lineage>
</organism>
<keyword evidence="4" id="KW-0964">Secreted</keyword>